<sequence length="155" mass="18330">MTEARSLIAHRWDFALLTDVLMLRLFAYWGSPQVKEKNLHFQPIQYASQDMNEDSNSFTLRQKRNYLPLVYAFEKFILSCMSKRYCILTISASNVFPLWQEDVKARPLRWILLLQEFDIENSRKKDFPDCEDSRACSIHKSFTSSASFWESSIQI</sequence>
<name>A0ABQ5BF34_9ASTR</name>
<reference evidence="1" key="1">
    <citation type="journal article" date="2022" name="Int. J. Mol. Sci.">
        <title>Draft Genome of Tanacetum Coccineum: Genomic Comparison of Closely Related Tanacetum-Family Plants.</title>
        <authorList>
            <person name="Yamashiro T."/>
            <person name="Shiraishi A."/>
            <person name="Nakayama K."/>
            <person name="Satake H."/>
        </authorList>
    </citation>
    <scope>NUCLEOTIDE SEQUENCE</scope>
</reference>
<evidence type="ECO:0008006" key="3">
    <source>
        <dbReference type="Google" id="ProtNLM"/>
    </source>
</evidence>
<evidence type="ECO:0000313" key="1">
    <source>
        <dbReference type="EMBL" id="GJT13450.1"/>
    </source>
</evidence>
<organism evidence="1 2">
    <name type="scientific">Tanacetum coccineum</name>
    <dbReference type="NCBI Taxonomy" id="301880"/>
    <lineage>
        <taxon>Eukaryota</taxon>
        <taxon>Viridiplantae</taxon>
        <taxon>Streptophyta</taxon>
        <taxon>Embryophyta</taxon>
        <taxon>Tracheophyta</taxon>
        <taxon>Spermatophyta</taxon>
        <taxon>Magnoliopsida</taxon>
        <taxon>eudicotyledons</taxon>
        <taxon>Gunneridae</taxon>
        <taxon>Pentapetalae</taxon>
        <taxon>asterids</taxon>
        <taxon>campanulids</taxon>
        <taxon>Asterales</taxon>
        <taxon>Asteraceae</taxon>
        <taxon>Asteroideae</taxon>
        <taxon>Anthemideae</taxon>
        <taxon>Anthemidinae</taxon>
        <taxon>Tanacetum</taxon>
    </lineage>
</organism>
<reference evidence="1" key="2">
    <citation type="submission" date="2022-01" db="EMBL/GenBank/DDBJ databases">
        <authorList>
            <person name="Yamashiro T."/>
            <person name="Shiraishi A."/>
            <person name="Satake H."/>
            <person name="Nakayama K."/>
        </authorList>
    </citation>
    <scope>NUCLEOTIDE SEQUENCE</scope>
</reference>
<dbReference type="Proteomes" id="UP001151760">
    <property type="component" value="Unassembled WGS sequence"/>
</dbReference>
<protein>
    <recommendedName>
        <fullName evidence="3">Maturase K</fullName>
    </recommendedName>
</protein>
<evidence type="ECO:0000313" key="2">
    <source>
        <dbReference type="Proteomes" id="UP001151760"/>
    </source>
</evidence>
<accession>A0ABQ5BF34</accession>
<comment type="caution">
    <text evidence="1">The sequence shown here is derived from an EMBL/GenBank/DDBJ whole genome shotgun (WGS) entry which is preliminary data.</text>
</comment>
<proteinExistence type="predicted"/>
<dbReference type="EMBL" id="BQNB010013231">
    <property type="protein sequence ID" value="GJT13450.1"/>
    <property type="molecule type" value="Genomic_DNA"/>
</dbReference>
<gene>
    <name evidence="1" type="ORF">Tco_0860492</name>
</gene>
<keyword evidence="2" id="KW-1185">Reference proteome</keyword>